<evidence type="ECO:0000313" key="6">
    <source>
        <dbReference type="EMBL" id="SDX45121.1"/>
    </source>
</evidence>
<dbReference type="GO" id="GO:0005524">
    <property type="term" value="F:ATP binding"/>
    <property type="evidence" value="ECO:0007669"/>
    <property type="project" value="UniProtKB-KW"/>
</dbReference>
<keyword evidence="6" id="KW-0067">ATP-binding</keyword>
<dbReference type="PANTHER" id="PTHR30024:SF43">
    <property type="entry name" value="BLL4572 PROTEIN"/>
    <property type="match status" value="1"/>
</dbReference>
<evidence type="ECO:0000256" key="5">
    <source>
        <dbReference type="ARBA" id="ARBA00023136"/>
    </source>
</evidence>
<dbReference type="AlphaFoldDB" id="A0A1H3BTP6"/>
<organism evidence="6 7">
    <name type="scientific">Albimonas donghaensis</name>
    <dbReference type="NCBI Taxonomy" id="356660"/>
    <lineage>
        <taxon>Bacteria</taxon>
        <taxon>Pseudomonadati</taxon>
        <taxon>Pseudomonadota</taxon>
        <taxon>Alphaproteobacteria</taxon>
        <taxon>Rhodobacterales</taxon>
        <taxon>Paracoccaceae</taxon>
        <taxon>Albimonas</taxon>
    </lineage>
</organism>
<dbReference type="STRING" id="356660.SAMN05444336_105148"/>
<dbReference type="EMBL" id="FNMZ01000005">
    <property type="protein sequence ID" value="SDX45121.1"/>
    <property type="molecule type" value="Genomic_DNA"/>
</dbReference>
<proteinExistence type="predicted"/>
<dbReference type="Pfam" id="PF13379">
    <property type="entry name" value="NMT1_2"/>
    <property type="match status" value="1"/>
</dbReference>
<dbReference type="SUPFAM" id="SSF53850">
    <property type="entry name" value="Periplasmic binding protein-like II"/>
    <property type="match status" value="1"/>
</dbReference>
<keyword evidence="2" id="KW-0813">Transport</keyword>
<dbReference type="Proteomes" id="UP000199118">
    <property type="component" value="Unassembled WGS sequence"/>
</dbReference>
<reference evidence="6 7" key="1">
    <citation type="submission" date="2016-10" db="EMBL/GenBank/DDBJ databases">
        <authorList>
            <person name="de Groot N.N."/>
        </authorList>
    </citation>
    <scope>NUCLEOTIDE SEQUENCE [LARGE SCALE GENOMIC DNA]</scope>
    <source>
        <strain evidence="6 7">DSM 17890</strain>
    </source>
</reference>
<dbReference type="Gene3D" id="3.40.190.10">
    <property type="entry name" value="Periplasmic binding protein-like II"/>
    <property type="match status" value="2"/>
</dbReference>
<evidence type="ECO:0000256" key="3">
    <source>
        <dbReference type="ARBA" id="ARBA00022475"/>
    </source>
</evidence>
<keyword evidence="3" id="KW-1003">Cell membrane</keyword>
<name>A0A1H3BTP6_9RHOB</name>
<evidence type="ECO:0000313" key="7">
    <source>
        <dbReference type="Proteomes" id="UP000199118"/>
    </source>
</evidence>
<dbReference type="InterPro" id="IPR044527">
    <property type="entry name" value="NrtA/CpmA_ABC-bd_dom"/>
</dbReference>
<dbReference type="CDD" id="cd13553">
    <property type="entry name" value="PBP2_NrtA_CpmA_like"/>
    <property type="match status" value="1"/>
</dbReference>
<evidence type="ECO:0000256" key="2">
    <source>
        <dbReference type="ARBA" id="ARBA00022448"/>
    </source>
</evidence>
<sequence>MNDRGAVEVGFIPLVDCAPLVVAREMGFADEEGIELILRKSRSWSAVRDRLALGALDAAHMLAPVPVAMSIGLGGAPAPLDALSVLSVNGDVVGVSPALARRMRAEGGMPGFTDAEAVGRRLIAAAEGRLRLGVPFPFSMHAELLYYWLNALGLEAPQALDVRTVPPSQMAQAMADGEIDAFCVGEPWGSIAVENGVAELILPGSAIWGFAPEKVLAVRRGWPDEAPEPARSLMRAVWRAGRWLSDPSHRIAASELLARPDYVNVPAEIIDRSLSGRLVVNPQGDERAAPRFLEFFDGAATFPWRSQAIWIATRLAARNGLDRAEAARVARDCFRTDLYREILGVIGADLPGASEKLEGALDTPTAVASAAGRMILGPDRFFDGEIFDPTDAG</sequence>
<keyword evidence="6" id="KW-0547">Nucleotide-binding</keyword>
<keyword evidence="4" id="KW-0997">Cell inner membrane</keyword>
<dbReference type="GO" id="GO:0012505">
    <property type="term" value="C:endomembrane system"/>
    <property type="evidence" value="ECO:0007669"/>
    <property type="project" value="UniProtKB-SubCell"/>
</dbReference>
<evidence type="ECO:0000256" key="1">
    <source>
        <dbReference type="ARBA" id="ARBA00004308"/>
    </source>
</evidence>
<keyword evidence="5" id="KW-0472">Membrane</keyword>
<dbReference type="PANTHER" id="PTHR30024">
    <property type="entry name" value="ALIPHATIC SULFONATES-BINDING PROTEIN-RELATED"/>
    <property type="match status" value="1"/>
</dbReference>
<accession>A0A1H3BTP6</accession>
<evidence type="ECO:0000256" key="4">
    <source>
        <dbReference type="ARBA" id="ARBA00022519"/>
    </source>
</evidence>
<keyword evidence="7" id="KW-1185">Reference proteome</keyword>
<gene>
    <name evidence="6" type="ORF">SAMN05444336_105148</name>
</gene>
<protein>
    <submittedName>
        <fullName evidence="6">NitT/TauT family transport system ATP-binding protein</fullName>
    </submittedName>
</protein>
<dbReference type="OrthoDB" id="570524at2"/>
<comment type="subcellular location">
    <subcellularLocation>
        <location evidence="1">Endomembrane system</location>
    </subcellularLocation>
</comment>
<dbReference type="RefSeq" id="WP_092683194.1">
    <property type="nucleotide sequence ID" value="NZ_FNMZ01000005.1"/>
</dbReference>